<dbReference type="EMBL" id="CAVLEF010000010">
    <property type="protein sequence ID" value="CAK1548573.1"/>
    <property type="molecule type" value="Genomic_DNA"/>
</dbReference>
<evidence type="ECO:0000313" key="2">
    <source>
        <dbReference type="Proteomes" id="UP001497472"/>
    </source>
</evidence>
<dbReference type="Proteomes" id="UP001497472">
    <property type="component" value="Unassembled WGS sequence"/>
</dbReference>
<name>A0AAV1JGI6_9NEOP</name>
<dbReference type="AlphaFoldDB" id="A0AAV1JGI6"/>
<keyword evidence="2" id="KW-1185">Reference proteome</keyword>
<accession>A0AAV1JGI6</accession>
<gene>
    <name evidence="1" type="ORF">LNINA_LOCUS7941</name>
</gene>
<reference evidence="1 2" key="1">
    <citation type="submission" date="2023-11" db="EMBL/GenBank/DDBJ databases">
        <authorList>
            <person name="Okamura Y."/>
        </authorList>
    </citation>
    <scope>NUCLEOTIDE SEQUENCE [LARGE SCALE GENOMIC DNA]</scope>
</reference>
<sequence>MRGDVTINASLSLHSSPQRHGTSYLYLSPTACGRPAHTVTPASLAEFFLARALQVALNPFRAVTTSCARVVHSLHVCVFLLVCDTPALLCVCVQALN</sequence>
<proteinExistence type="predicted"/>
<evidence type="ECO:0000313" key="1">
    <source>
        <dbReference type="EMBL" id="CAK1548573.1"/>
    </source>
</evidence>
<protein>
    <submittedName>
        <fullName evidence="1">Uncharacterized protein</fullName>
    </submittedName>
</protein>
<comment type="caution">
    <text evidence="1">The sequence shown here is derived from an EMBL/GenBank/DDBJ whole genome shotgun (WGS) entry which is preliminary data.</text>
</comment>
<organism evidence="1 2">
    <name type="scientific">Leptosia nina</name>
    <dbReference type="NCBI Taxonomy" id="320188"/>
    <lineage>
        <taxon>Eukaryota</taxon>
        <taxon>Metazoa</taxon>
        <taxon>Ecdysozoa</taxon>
        <taxon>Arthropoda</taxon>
        <taxon>Hexapoda</taxon>
        <taxon>Insecta</taxon>
        <taxon>Pterygota</taxon>
        <taxon>Neoptera</taxon>
        <taxon>Endopterygota</taxon>
        <taxon>Lepidoptera</taxon>
        <taxon>Glossata</taxon>
        <taxon>Ditrysia</taxon>
        <taxon>Papilionoidea</taxon>
        <taxon>Pieridae</taxon>
        <taxon>Pierinae</taxon>
        <taxon>Leptosia</taxon>
    </lineage>
</organism>